<dbReference type="InterPro" id="IPR027268">
    <property type="entry name" value="Peptidase_M4/M1_CTD_sf"/>
</dbReference>
<evidence type="ECO:0000256" key="6">
    <source>
        <dbReference type="ARBA" id="ARBA00022670"/>
    </source>
</evidence>
<keyword evidence="6" id="KW-0645">Protease</keyword>
<evidence type="ECO:0000256" key="12">
    <source>
        <dbReference type="ARBA" id="ARBA00031533"/>
    </source>
</evidence>
<evidence type="ECO:0000256" key="9">
    <source>
        <dbReference type="ARBA" id="ARBA00022833"/>
    </source>
</evidence>
<keyword evidence="7" id="KW-0479">Metal-binding</keyword>
<dbReference type="CDD" id="cd09603">
    <property type="entry name" value="M1_APN_like"/>
    <property type="match status" value="1"/>
</dbReference>
<evidence type="ECO:0000256" key="3">
    <source>
        <dbReference type="ARBA" id="ARBA00010136"/>
    </source>
</evidence>
<keyword evidence="9" id="KW-0862">Zinc</keyword>
<accession>A0ABP7AJN4</accession>
<dbReference type="Proteomes" id="UP001501697">
    <property type="component" value="Unassembled WGS sequence"/>
</dbReference>
<comment type="caution">
    <text evidence="15">The sequence shown here is derived from an EMBL/GenBank/DDBJ whole genome shotgun (WGS) entry which is preliminary data.</text>
</comment>
<dbReference type="PANTHER" id="PTHR11533">
    <property type="entry name" value="PROTEASE M1 ZINC METALLOPROTEASE"/>
    <property type="match status" value="1"/>
</dbReference>
<dbReference type="InterPro" id="IPR042097">
    <property type="entry name" value="Aminopeptidase_N-like_N_sf"/>
</dbReference>
<keyword evidence="10" id="KW-0482">Metalloprotease</keyword>
<comment type="similarity">
    <text evidence="3">Belongs to the peptidase M1 family.</text>
</comment>
<dbReference type="InterPro" id="IPR001930">
    <property type="entry name" value="Peptidase_M1"/>
</dbReference>
<evidence type="ECO:0000256" key="2">
    <source>
        <dbReference type="ARBA" id="ARBA00001947"/>
    </source>
</evidence>
<proteinExistence type="inferred from homology"/>
<evidence type="ECO:0000259" key="13">
    <source>
        <dbReference type="Pfam" id="PF01433"/>
    </source>
</evidence>
<evidence type="ECO:0000313" key="16">
    <source>
        <dbReference type="Proteomes" id="UP001501697"/>
    </source>
</evidence>
<dbReference type="RefSeq" id="WP_344737550.1">
    <property type="nucleotide sequence ID" value="NZ_BAAAYU010000005.1"/>
</dbReference>
<evidence type="ECO:0000256" key="8">
    <source>
        <dbReference type="ARBA" id="ARBA00022801"/>
    </source>
</evidence>
<evidence type="ECO:0000256" key="7">
    <source>
        <dbReference type="ARBA" id="ARBA00022723"/>
    </source>
</evidence>
<evidence type="ECO:0000259" key="14">
    <source>
        <dbReference type="Pfam" id="PF17900"/>
    </source>
</evidence>
<name>A0ABP7AJN4_9MICO</name>
<dbReference type="InterPro" id="IPR045357">
    <property type="entry name" value="Aminopeptidase_N-like_N"/>
</dbReference>
<evidence type="ECO:0000313" key="15">
    <source>
        <dbReference type="EMBL" id="GAA3634247.1"/>
    </source>
</evidence>
<dbReference type="PRINTS" id="PR00756">
    <property type="entry name" value="ALADIPTASE"/>
</dbReference>
<evidence type="ECO:0000256" key="11">
    <source>
        <dbReference type="ARBA" id="ARBA00029811"/>
    </source>
</evidence>
<comment type="catalytic activity">
    <reaction evidence="1">
        <text>Release of an N-terminal amino acid, Xaa-|-Yaa- from a peptide, amide or arylamide. Xaa is preferably Ala, but may be most amino acids including Pro (slow action). When a terminal hydrophobic residue is followed by a prolyl residue, the two may be released as an intact Xaa-Pro dipeptide.</text>
        <dbReference type="EC" id="3.4.11.2"/>
    </reaction>
</comment>
<feature type="domain" description="Aminopeptidase N-like N-terminal" evidence="14">
    <location>
        <begin position="18"/>
        <end position="188"/>
    </location>
</feature>
<keyword evidence="8" id="KW-0378">Hydrolase</keyword>
<dbReference type="Pfam" id="PF17900">
    <property type="entry name" value="Peptidase_M1_N"/>
    <property type="match status" value="1"/>
</dbReference>
<comment type="cofactor">
    <cofactor evidence="2">
        <name>Zn(2+)</name>
        <dbReference type="ChEBI" id="CHEBI:29105"/>
    </cofactor>
</comment>
<sequence length="453" mass="49037">MTVDAYTPDSGDASLQIDHYDLEIEYRVATNRLSGTAVISGRTVAPTKTLSFDLVGLRASRVRVDGDAGAGFRQSVKKLKIKLTTEREAGAEFRVTVAYSGAPRPRRTRWGLLGWEELEDGALVASQPTGAPTWFPCNDVPSDKATYRVLLTTEQGYTAVLGGHGTTSSKRGRPTWEFVLDTPTPTYLVSPQIGRYTTRTLSLGSVPGRLHHARSLTARARADLAPLAQMMAVFEEAFGPYPLPDYQVVVTADELEIPLEGQGMGIFGSNHIDGAGGSERLVAHELAHQWFGNSVGVARWQDIWLNEGFACYAEWIWSEASGGPTAHAKALAHHGRLRSLPQDLVLADPGPADMFDDRVYKRGALAVHALRLTLGDTAFFALLRTWTERHAHGTATTEDLLALVADEWGSGVVGVLRPWLYSRALPDLPAVAGDDGVAAPITAPLPRVGRGPR</sequence>
<dbReference type="Gene3D" id="2.60.40.1730">
    <property type="entry name" value="tricorn interacting facor f3 domain"/>
    <property type="match status" value="1"/>
</dbReference>
<reference evidence="16" key="1">
    <citation type="journal article" date="2019" name="Int. J. Syst. Evol. Microbiol.">
        <title>The Global Catalogue of Microorganisms (GCM) 10K type strain sequencing project: providing services to taxonomists for standard genome sequencing and annotation.</title>
        <authorList>
            <consortium name="The Broad Institute Genomics Platform"/>
            <consortium name="The Broad Institute Genome Sequencing Center for Infectious Disease"/>
            <person name="Wu L."/>
            <person name="Ma J."/>
        </authorList>
    </citation>
    <scope>NUCLEOTIDE SEQUENCE [LARGE SCALE GENOMIC DNA]</scope>
    <source>
        <strain evidence="16">JCM 16544</strain>
    </source>
</reference>
<dbReference type="SUPFAM" id="SSF55486">
    <property type="entry name" value="Metalloproteases ('zincins'), catalytic domain"/>
    <property type="match status" value="1"/>
</dbReference>
<keyword evidence="16" id="KW-1185">Reference proteome</keyword>
<evidence type="ECO:0000256" key="1">
    <source>
        <dbReference type="ARBA" id="ARBA00000098"/>
    </source>
</evidence>
<gene>
    <name evidence="15" type="ORF">GCM10022200_16820</name>
</gene>
<dbReference type="Pfam" id="PF01433">
    <property type="entry name" value="Peptidase_M1"/>
    <property type="match status" value="1"/>
</dbReference>
<evidence type="ECO:0000256" key="4">
    <source>
        <dbReference type="ARBA" id="ARBA00012564"/>
    </source>
</evidence>
<protein>
    <recommendedName>
        <fullName evidence="5">Aminopeptidase N</fullName>
        <ecNumber evidence="4">3.4.11.2</ecNumber>
    </recommendedName>
    <alternativeName>
        <fullName evidence="11">Alanine aminopeptidase</fullName>
    </alternativeName>
    <alternativeName>
        <fullName evidence="12">Lysyl aminopeptidase</fullName>
    </alternativeName>
</protein>
<evidence type="ECO:0000256" key="10">
    <source>
        <dbReference type="ARBA" id="ARBA00023049"/>
    </source>
</evidence>
<evidence type="ECO:0000256" key="5">
    <source>
        <dbReference type="ARBA" id="ARBA00015611"/>
    </source>
</evidence>
<dbReference type="Gene3D" id="1.10.390.10">
    <property type="entry name" value="Neutral Protease Domain 2"/>
    <property type="match status" value="1"/>
</dbReference>
<dbReference type="EMBL" id="BAAAYU010000005">
    <property type="protein sequence ID" value="GAA3634247.1"/>
    <property type="molecule type" value="Genomic_DNA"/>
</dbReference>
<dbReference type="EC" id="3.4.11.2" evidence="4"/>
<feature type="domain" description="Peptidase M1 membrane alanine aminopeptidase" evidence="13">
    <location>
        <begin position="228"/>
        <end position="419"/>
    </location>
</feature>
<dbReference type="SUPFAM" id="SSF63737">
    <property type="entry name" value="Leukotriene A4 hydrolase N-terminal domain"/>
    <property type="match status" value="1"/>
</dbReference>
<dbReference type="InterPro" id="IPR014782">
    <property type="entry name" value="Peptidase_M1_dom"/>
</dbReference>
<organism evidence="15 16">
    <name type="scientific">Microbacterium awajiense</name>
    <dbReference type="NCBI Taxonomy" id="415214"/>
    <lineage>
        <taxon>Bacteria</taxon>
        <taxon>Bacillati</taxon>
        <taxon>Actinomycetota</taxon>
        <taxon>Actinomycetes</taxon>
        <taxon>Micrococcales</taxon>
        <taxon>Microbacteriaceae</taxon>
        <taxon>Microbacterium</taxon>
    </lineage>
</organism>
<dbReference type="InterPro" id="IPR050344">
    <property type="entry name" value="Peptidase_M1_aminopeptidases"/>
</dbReference>